<gene>
    <name evidence="2" type="ORF">PG991_012527</name>
</gene>
<name>A0ABR1RA30_9PEZI</name>
<dbReference type="PANTHER" id="PTHR42085">
    <property type="entry name" value="F-BOX DOMAIN-CONTAINING PROTEIN"/>
    <property type="match status" value="1"/>
</dbReference>
<accession>A0ABR1RA30</accession>
<dbReference type="Pfam" id="PF24864">
    <property type="entry name" value="DUF7730"/>
    <property type="match status" value="1"/>
</dbReference>
<proteinExistence type="predicted"/>
<reference evidence="2 3" key="1">
    <citation type="submission" date="2023-01" db="EMBL/GenBank/DDBJ databases">
        <title>Analysis of 21 Apiospora genomes using comparative genomics revels a genus with tremendous synthesis potential of carbohydrate active enzymes and secondary metabolites.</title>
        <authorList>
            <person name="Sorensen T."/>
        </authorList>
    </citation>
    <scope>NUCLEOTIDE SEQUENCE [LARGE SCALE GENOMIC DNA]</scope>
    <source>
        <strain evidence="2 3">CBS 20057</strain>
    </source>
</reference>
<evidence type="ECO:0000313" key="3">
    <source>
        <dbReference type="Proteomes" id="UP001396898"/>
    </source>
</evidence>
<feature type="domain" description="DUF7730" evidence="1">
    <location>
        <begin position="13"/>
        <end position="136"/>
    </location>
</feature>
<dbReference type="PANTHER" id="PTHR42085:SF2">
    <property type="entry name" value="F-BOX DOMAIN-CONTAINING PROTEIN"/>
    <property type="match status" value="1"/>
</dbReference>
<evidence type="ECO:0000259" key="1">
    <source>
        <dbReference type="Pfam" id="PF24864"/>
    </source>
</evidence>
<dbReference type="InterPro" id="IPR038883">
    <property type="entry name" value="AN11006-like"/>
</dbReference>
<keyword evidence="3" id="KW-1185">Reference proteome</keyword>
<dbReference type="Proteomes" id="UP001396898">
    <property type="component" value="Unassembled WGS sequence"/>
</dbReference>
<organism evidence="2 3">
    <name type="scientific">Apiospora marii</name>
    <dbReference type="NCBI Taxonomy" id="335849"/>
    <lineage>
        <taxon>Eukaryota</taxon>
        <taxon>Fungi</taxon>
        <taxon>Dikarya</taxon>
        <taxon>Ascomycota</taxon>
        <taxon>Pezizomycotina</taxon>
        <taxon>Sordariomycetes</taxon>
        <taxon>Xylariomycetidae</taxon>
        <taxon>Amphisphaeriales</taxon>
        <taxon>Apiosporaceae</taxon>
        <taxon>Apiospora</taxon>
    </lineage>
</organism>
<dbReference type="InterPro" id="IPR056632">
    <property type="entry name" value="DUF7730"/>
</dbReference>
<protein>
    <recommendedName>
        <fullName evidence="1">DUF7730 domain-containing protein</fullName>
    </recommendedName>
</protein>
<dbReference type="EMBL" id="JAQQWI010000017">
    <property type="protein sequence ID" value="KAK8006230.1"/>
    <property type="molecule type" value="Genomic_DNA"/>
</dbReference>
<evidence type="ECO:0000313" key="2">
    <source>
        <dbReference type="EMBL" id="KAK8006230.1"/>
    </source>
</evidence>
<sequence length="344" mass="39149">MSDSATVVRPKTFLDLPPEIRDVIYELVLVETPRHERRHTATCDWSKLPASHEKRSLLESIGTGSGIGPNPPVPCRCAKRKNLAILSVNRQIYNESSYVLWTKNVFSFDWVKDFNYWFADISAAKRNLIRHIAIYYVQGLIFPEETIEADDIDELQSNLLQCTDLRTLDLSPFCMYKEYIALLCRQLPLLQRLRMAGFVVVHSGHLGAAKSVPALAWGLVHEDIRIDDDEEVGVDIVDEEEEEEGSSSSSTTTTFVLSRWGAEGVARWKQRISALQKELGALDPDSWRDYYDVHHWEEHRTMNSVLAGRGHFGSSMPNSLGARLNEQARIHMGLLDILRRMAPE</sequence>
<comment type="caution">
    <text evidence="2">The sequence shown here is derived from an EMBL/GenBank/DDBJ whole genome shotgun (WGS) entry which is preliminary data.</text>
</comment>